<keyword evidence="6" id="KW-0819">tRNA processing</keyword>
<dbReference type="AlphaFoldDB" id="A0AAW2HC25"/>
<dbReference type="PANTHER" id="PTHR13348:SF0">
    <property type="entry name" value="RIBONUCLEASE P PROTEIN SUBUNIT P29"/>
    <property type="match status" value="1"/>
</dbReference>
<sequence length="223" mass="25662">MAAESRLPENIRNKVLGENRVKDGEVNRIFDKFSTSINKEDGSYHNKLQVHIDHVPDRSRYKLVRHTSKRLSYSVRRKLGLYSIGRKSLKYEDLLPLHSLWEDYIKKYIGIDQLSAKGFCFSDGSNEQAAMKLFRADYHGAEITVNSSTCPGYVGQSGIVAMETKNCFLLVGKDNITRRIPKGNCEFMFEVDKFRFSFYGKNFTSRPADRSSKKIKTIHPSYL</sequence>
<dbReference type="Pfam" id="PF01868">
    <property type="entry name" value="RNase_P-MRP_p29"/>
    <property type="match status" value="1"/>
</dbReference>
<gene>
    <name evidence="11" type="ORF">PYX00_009558</name>
</gene>
<dbReference type="GO" id="GO:0030677">
    <property type="term" value="C:ribonuclease P complex"/>
    <property type="evidence" value="ECO:0007669"/>
    <property type="project" value="InterPro"/>
</dbReference>
<dbReference type="EMBL" id="JARGDH010000005">
    <property type="protein sequence ID" value="KAL0267219.1"/>
    <property type="molecule type" value="Genomic_DNA"/>
</dbReference>
<keyword evidence="8" id="KW-0255">Endonuclease</keyword>
<evidence type="ECO:0000256" key="3">
    <source>
        <dbReference type="ARBA" id="ARBA00006181"/>
    </source>
</evidence>
<dbReference type="GO" id="GO:0000172">
    <property type="term" value="C:ribonuclease MRP complex"/>
    <property type="evidence" value="ECO:0007669"/>
    <property type="project" value="InterPro"/>
</dbReference>
<evidence type="ECO:0000256" key="1">
    <source>
        <dbReference type="ARBA" id="ARBA00002435"/>
    </source>
</evidence>
<dbReference type="Gene3D" id="2.30.30.210">
    <property type="entry name" value="Ribonuclease P/MRP, subunit p29"/>
    <property type="match status" value="1"/>
</dbReference>
<dbReference type="InterPro" id="IPR002730">
    <property type="entry name" value="Rpp29/RNP1"/>
</dbReference>
<dbReference type="GO" id="GO:0001682">
    <property type="term" value="P:tRNA 5'-leader removal"/>
    <property type="evidence" value="ECO:0007669"/>
    <property type="project" value="InterPro"/>
</dbReference>
<keyword evidence="7" id="KW-0540">Nuclease</keyword>
<evidence type="ECO:0000256" key="4">
    <source>
        <dbReference type="ARBA" id="ARBA00016225"/>
    </source>
</evidence>
<evidence type="ECO:0000256" key="9">
    <source>
        <dbReference type="ARBA" id="ARBA00022801"/>
    </source>
</evidence>
<comment type="similarity">
    <text evidence="3">Belongs to the eukaryotic/archaeal RNase P protein component 1 family.</text>
</comment>
<keyword evidence="5" id="KW-0963">Cytoplasm</keyword>
<organism evidence="11">
    <name type="scientific">Menopon gallinae</name>
    <name type="common">poultry shaft louse</name>
    <dbReference type="NCBI Taxonomy" id="328185"/>
    <lineage>
        <taxon>Eukaryota</taxon>
        <taxon>Metazoa</taxon>
        <taxon>Ecdysozoa</taxon>
        <taxon>Arthropoda</taxon>
        <taxon>Hexapoda</taxon>
        <taxon>Insecta</taxon>
        <taxon>Pterygota</taxon>
        <taxon>Neoptera</taxon>
        <taxon>Paraneoptera</taxon>
        <taxon>Psocodea</taxon>
        <taxon>Troctomorpha</taxon>
        <taxon>Phthiraptera</taxon>
        <taxon>Amblycera</taxon>
        <taxon>Menoponidae</taxon>
        <taxon>Menopon</taxon>
    </lineage>
</organism>
<reference evidence="11" key="1">
    <citation type="journal article" date="2024" name="Gigascience">
        <title>Chromosome-level genome of the poultry shaft louse Menopon gallinae provides insight into the host-switching and adaptive evolution of parasitic lice.</title>
        <authorList>
            <person name="Xu Y."/>
            <person name="Ma L."/>
            <person name="Liu S."/>
            <person name="Liang Y."/>
            <person name="Liu Q."/>
            <person name="He Z."/>
            <person name="Tian L."/>
            <person name="Duan Y."/>
            <person name="Cai W."/>
            <person name="Li H."/>
            <person name="Song F."/>
        </authorList>
    </citation>
    <scope>NUCLEOTIDE SEQUENCE</scope>
    <source>
        <strain evidence="11">Cailab_2023a</strain>
    </source>
</reference>
<evidence type="ECO:0000256" key="5">
    <source>
        <dbReference type="ARBA" id="ARBA00022490"/>
    </source>
</evidence>
<evidence type="ECO:0000256" key="2">
    <source>
        <dbReference type="ARBA" id="ARBA00004123"/>
    </source>
</evidence>
<comment type="caution">
    <text evidence="11">The sequence shown here is derived from an EMBL/GenBank/DDBJ whole genome shotgun (WGS) entry which is preliminary data.</text>
</comment>
<dbReference type="GO" id="GO:0006364">
    <property type="term" value="P:rRNA processing"/>
    <property type="evidence" value="ECO:0007669"/>
    <property type="project" value="TreeGrafter"/>
</dbReference>
<proteinExistence type="inferred from homology"/>
<evidence type="ECO:0000256" key="10">
    <source>
        <dbReference type="ARBA" id="ARBA00046486"/>
    </source>
</evidence>
<dbReference type="SUPFAM" id="SSF101744">
    <property type="entry name" value="Rof/RNase P subunit-like"/>
    <property type="match status" value="1"/>
</dbReference>
<evidence type="ECO:0000256" key="6">
    <source>
        <dbReference type="ARBA" id="ARBA00022694"/>
    </source>
</evidence>
<comment type="subcellular location">
    <subcellularLocation>
        <location evidence="2">Nucleus</location>
    </subcellularLocation>
</comment>
<evidence type="ECO:0000313" key="11">
    <source>
        <dbReference type="EMBL" id="KAL0267219.1"/>
    </source>
</evidence>
<evidence type="ECO:0000256" key="7">
    <source>
        <dbReference type="ARBA" id="ARBA00022722"/>
    </source>
</evidence>
<dbReference type="PANTHER" id="PTHR13348">
    <property type="entry name" value="RIBONUCLEASE P SUBUNIT P29"/>
    <property type="match status" value="1"/>
</dbReference>
<protein>
    <recommendedName>
        <fullName evidence="4">Ribonuclease P protein subunit p29</fullName>
    </recommendedName>
</protein>
<dbReference type="GO" id="GO:0004519">
    <property type="term" value="F:endonuclease activity"/>
    <property type="evidence" value="ECO:0007669"/>
    <property type="project" value="UniProtKB-KW"/>
</dbReference>
<dbReference type="InterPro" id="IPR023534">
    <property type="entry name" value="Rof/RNase_P-like"/>
</dbReference>
<dbReference type="InterPro" id="IPR023538">
    <property type="entry name" value="RNP1"/>
</dbReference>
<accession>A0AAW2HC25</accession>
<dbReference type="InterPro" id="IPR016848">
    <property type="entry name" value="RNase_P/MRP_Rpp29-subunit"/>
</dbReference>
<dbReference type="SMART" id="SM00538">
    <property type="entry name" value="POP4"/>
    <property type="match status" value="1"/>
</dbReference>
<dbReference type="GO" id="GO:0005634">
    <property type="term" value="C:nucleus"/>
    <property type="evidence" value="ECO:0007669"/>
    <property type="project" value="UniProtKB-SubCell"/>
</dbReference>
<evidence type="ECO:0000256" key="8">
    <source>
        <dbReference type="ARBA" id="ARBA00022759"/>
    </source>
</evidence>
<dbReference type="InterPro" id="IPR036980">
    <property type="entry name" value="RNase_P/MRP_Rpp29_sf"/>
</dbReference>
<dbReference type="GO" id="GO:0016787">
    <property type="term" value="F:hydrolase activity"/>
    <property type="evidence" value="ECO:0007669"/>
    <property type="project" value="UniProtKB-KW"/>
</dbReference>
<comment type="function">
    <text evidence="1">Component of ribonuclease P, a ribonucleoprotein complex that generates mature tRNA molecules by cleaving their 5'-ends.</text>
</comment>
<name>A0AAW2HC25_9NEOP</name>
<dbReference type="GO" id="GO:0033204">
    <property type="term" value="F:ribonuclease P RNA binding"/>
    <property type="evidence" value="ECO:0007669"/>
    <property type="project" value="InterPro"/>
</dbReference>
<keyword evidence="9" id="KW-0378">Hydrolase</keyword>
<comment type="subunit">
    <text evidence="10">Component of nuclear RNase P and RNase MRP ribonucleoproteins. RNase P consists of a catalytic RNA moiety and 10 different protein chains; POP1, POP4, POP5, POP7, RPP14, RPP21, RPP25, RPP30, RPP38 and RPP40. Within the RNase P complex, POP1, POP7 and RPP25 form the 'finger' subcomplex, POP5, RPP14, RPP40 and homodimeric RPP30 form the 'palm' subcomplex, and RPP21, POP4 and RPP38 form the 'wrist' subcomplex. All subunits of the RNase P complex interact with the catalytic RNA. Several subunits of RNase P are also part of the RNase MRP complex. RNase MRP consists of a catalytic RNA moiety and about 8 protein subunits; POP1, POP7, RPP25, RPP30, RPP38, RPP40 and possibly also POP4 and POP5.</text>
</comment>
<dbReference type="HAMAP" id="MF_00754">
    <property type="entry name" value="RNase_P_1"/>
    <property type="match status" value="1"/>
</dbReference>